<dbReference type="eggNOG" id="ENOG502S5T4">
    <property type="taxonomic scope" value="Eukaryota"/>
</dbReference>
<dbReference type="InterPro" id="IPR032675">
    <property type="entry name" value="LRR_dom_sf"/>
</dbReference>
<dbReference type="SUPFAM" id="SSF52047">
    <property type="entry name" value="RNI-like"/>
    <property type="match status" value="1"/>
</dbReference>
<protein>
    <recommendedName>
        <fullName evidence="4">Leucine Rich Repeat family protein</fullName>
    </recommendedName>
</protein>
<dbReference type="Gene3D" id="3.80.10.10">
    <property type="entry name" value="Ribonuclease Inhibitor"/>
    <property type="match status" value="1"/>
</dbReference>
<dbReference type="OrthoDB" id="9876299at2759"/>
<name>E9CVK3_COCPS</name>
<evidence type="ECO:0000313" key="2">
    <source>
        <dbReference type="EMBL" id="EFW21329.1"/>
    </source>
</evidence>
<dbReference type="EMBL" id="GL636487">
    <property type="protein sequence ID" value="EFW21329.1"/>
    <property type="molecule type" value="Genomic_DNA"/>
</dbReference>
<dbReference type="OMA" id="CKSIIWR"/>
<keyword evidence="3" id="KW-1185">Reference proteome</keyword>
<evidence type="ECO:0008006" key="4">
    <source>
        <dbReference type="Google" id="ProtNLM"/>
    </source>
</evidence>
<proteinExistence type="predicted"/>
<evidence type="ECO:0000313" key="3">
    <source>
        <dbReference type="Proteomes" id="UP000002497"/>
    </source>
</evidence>
<dbReference type="HOGENOM" id="CLU_018351_0_0_1"/>
<dbReference type="VEuPathDB" id="FungiDB:CPSG_01486"/>
<dbReference type="AlphaFoldDB" id="E9CVK3"/>
<gene>
    <name evidence="2" type="ORF">CPSG_01486</name>
</gene>
<sequence>MVKLSYAGRKVQGLKLGQAVARDLRKRIPPGSGARAAARDPTIELDLTGKLLTDDGLKEIIDALVSCIKFQDENYPNGVIKLTELSLKGNALTTTAIARLAKVVELSKSSLVKLDISDNGISIISKTQRSNWRIFLKSFEECYMLKSIDFSGNKLGSAGFDGISEVFLKSELYFIVPSPARIPDENGKLHSVGDKLKSISLNTNGNDTLRLPAAGEANCRRGDPLTSGVKAAEPKNDELYASTRGLRSVPYLNFAGSGNTTACAFHLWGMSMVHLGAEELLEFLPTGRSMVPPGAVQHGSGIVYVPNEFGPLGRSLLATGEQFVRELSRVDDDIDSMTLGEDLDRDEVVKARHTCKRTQEEMERIKYRAILDVLTTEGVQSVELWNVAFKTMIVARALLLDDGDKQGLTKESNVTDKMDKPGHNDDSRGSPEQALGRCYPQSNSPWTDFAQEFPSLPTSPRKRNDGPVKNGITSQSTSKKDNRGFKAGSGHLRSRACPCAEMLEMSPQAISRPAPGAVFKQVGRFGLPMRLWTRIIVEAMDENEVLNPQQQMRIIRYACDWNSVTQELKIKGGTEAEQIRKILNSMDCLSYSKFD</sequence>
<dbReference type="Proteomes" id="UP000002497">
    <property type="component" value="Unassembled WGS sequence"/>
</dbReference>
<organism evidence="3">
    <name type="scientific">Coccidioides posadasii (strain RMSCC 757 / Silveira)</name>
    <name type="common">Valley fever fungus</name>
    <dbReference type="NCBI Taxonomy" id="443226"/>
    <lineage>
        <taxon>Eukaryota</taxon>
        <taxon>Fungi</taxon>
        <taxon>Dikarya</taxon>
        <taxon>Ascomycota</taxon>
        <taxon>Pezizomycotina</taxon>
        <taxon>Eurotiomycetes</taxon>
        <taxon>Eurotiomycetidae</taxon>
        <taxon>Onygenales</taxon>
        <taxon>Onygenaceae</taxon>
        <taxon>Coccidioides</taxon>
    </lineage>
</organism>
<reference evidence="3" key="2">
    <citation type="submission" date="2010-03" db="EMBL/GenBank/DDBJ databases">
        <title>The genome sequence of Coccidioides posadasii strain Silveira.</title>
        <authorList>
            <consortium name="The Broad Institute Genome Sequencing Center for Infectious Disease"/>
            <person name="Neafsey D."/>
            <person name="Orbach M."/>
            <person name="Henn M.R."/>
            <person name="Cole G.T."/>
            <person name="Galgiani J."/>
            <person name="Gardner M.J."/>
            <person name="Kirkland T.N."/>
            <person name="Taylor J.W."/>
            <person name="Young S.K."/>
            <person name="Zeng Q."/>
            <person name="Koehrsen M."/>
            <person name="Alvarado L."/>
            <person name="Berlin A."/>
            <person name="Borenstein D."/>
            <person name="Chapman S.B."/>
            <person name="Chen Z."/>
            <person name="Engels R."/>
            <person name="Freedman E."/>
            <person name="Gellesch M."/>
            <person name="Goldberg J."/>
            <person name="Griggs A."/>
            <person name="Gujja S."/>
            <person name="Heilman E."/>
            <person name="Heiman D."/>
            <person name="Howarth C."/>
            <person name="Jen D."/>
            <person name="Larson L."/>
            <person name="Mehta T."/>
            <person name="Neiman D."/>
            <person name="Park D."/>
            <person name="Pearson M."/>
            <person name="Richards J."/>
            <person name="Roberts A."/>
            <person name="Saif S."/>
            <person name="Shea T."/>
            <person name="Shenoy N."/>
            <person name="Sisk P."/>
            <person name="Stolte C."/>
            <person name="Sykes S."/>
            <person name="Walk T."/>
            <person name="White J."/>
            <person name="Yandava C."/>
            <person name="Haas B."/>
            <person name="Nusbaum C."/>
            <person name="Birren B."/>
        </authorList>
    </citation>
    <scope>NUCLEOTIDE SEQUENCE [LARGE SCALE GENOMIC DNA]</scope>
    <source>
        <strain evidence="3">RMSCC 757 / Silveira</strain>
    </source>
</reference>
<evidence type="ECO:0000256" key="1">
    <source>
        <dbReference type="SAM" id="MobiDB-lite"/>
    </source>
</evidence>
<dbReference type="VEuPathDB" id="FungiDB:D8B26_001541"/>
<feature type="compositionally biased region" description="Basic and acidic residues" evidence="1">
    <location>
        <begin position="406"/>
        <end position="429"/>
    </location>
</feature>
<accession>E9CVK3</accession>
<reference evidence="3" key="1">
    <citation type="journal article" date="2010" name="Genome Res.">
        <title>Population genomic sequencing of Coccidioides fungi reveals recent hybridization and transposon control.</title>
        <authorList>
            <person name="Neafsey D.E."/>
            <person name="Barker B.M."/>
            <person name="Sharpton T.J."/>
            <person name="Stajich J.E."/>
            <person name="Park D.J."/>
            <person name="Whiston E."/>
            <person name="Hung C.-Y."/>
            <person name="McMahan C."/>
            <person name="White J."/>
            <person name="Sykes S."/>
            <person name="Heiman D."/>
            <person name="Young S."/>
            <person name="Zeng Q."/>
            <person name="Abouelleil A."/>
            <person name="Aftuck L."/>
            <person name="Bessette D."/>
            <person name="Brown A."/>
            <person name="FitzGerald M."/>
            <person name="Lui A."/>
            <person name="Macdonald J.P."/>
            <person name="Priest M."/>
            <person name="Orbach M.J."/>
            <person name="Galgiani J.N."/>
            <person name="Kirkland T.N."/>
            <person name="Cole G.T."/>
            <person name="Birren B.W."/>
            <person name="Henn M.R."/>
            <person name="Taylor J.W."/>
            <person name="Rounsley S.D."/>
        </authorList>
    </citation>
    <scope>NUCLEOTIDE SEQUENCE [LARGE SCALE GENOMIC DNA]</scope>
    <source>
        <strain evidence="3">RMSCC 757 / Silveira</strain>
    </source>
</reference>
<feature type="region of interest" description="Disordered" evidence="1">
    <location>
        <begin position="406"/>
        <end position="489"/>
    </location>
</feature>